<feature type="compositionally biased region" description="Low complexity" evidence="6">
    <location>
        <begin position="173"/>
        <end position="186"/>
    </location>
</feature>
<dbReference type="KEGG" id="sre:PTSG_12674"/>
<organism evidence="9">
    <name type="scientific">Salpingoeca rosetta (strain ATCC 50818 / BSB-021)</name>
    <dbReference type="NCBI Taxonomy" id="946362"/>
    <lineage>
        <taxon>Eukaryota</taxon>
        <taxon>Choanoflagellata</taxon>
        <taxon>Craspedida</taxon>
        <taxon>Salpingoecidae</taxon>
        <taxon>Salpingoeca</taxon>
    </lineage>
</organism>
<dbReference type="PROSITE" id="PS50172">
    <property type="entry name" value="BRCT"/>
    <property type="match status" value="2"/>
</dbReference>
<proteinExistence type="predicted"/>
<dbReference type="InterPro" id="IPR008979">
    <property type="entry name" value="Galactose-bd-like_sf"/>
</dbReference>
<feature type="compositionally biased region" description="Low complexity" evidence="6">
    <location>
        <begin position="195"/>
        <end position="204"/>
    </location>
</feature>
<evidence type="ECO:0000256" key="5">
    <source>
        <dbReference type="ARBA" id="ARBA00023242"/>
    </source>
</evidence>
<feature type="compositionally biased region" description="Low complexity" evidence="6">
    <location>
        <begin position="228"/>
        <end position="239"/>
    </location>
</feature>
<dbReference type="InterPro" id="IPR001357">
    <property type="entry name" value="BRCT_dom"/>
</dbReference>
<accession>F2UHT0</accession>
<evidence type="ECO:0000256" key="1">
    <source>
        <dbReference type="ARBA" id="ARBA00004123"/>
    </source>
</evidence>
<comment type="subcellular location">
    <subcellularLocation>
        <location evidence="1">Nucleus</location>
    </subcellularLocation>
</comment>
<dbReference type="STRING" id="946362.F2UHT0"/>
<feature type="compositionally biased region" description="Gly residues" evidence="6">
    <location>
        <begin position="303"/>
        <end position="314"/>
    </location>
</feature>
<dbReference type="InterPro" id="IPR045080">
    <property type="entry name" value="BRCT_XRCC1_rpt1"/>
</dbReference>
<evidence type="ECO:0000256" key="3">
    <source>
        <dbReference type="ARBA" id="ARBA00022763"/>
    </source>
</evidence>
<dbReference type="Pfam" id="PF01834">
    <property type="entry name" value="XRCC1_N"/>
    <property type="match status" value="1"/>
</dbReference>
<evidence type="ECO:0000259" key="7">
    <source>
        <dbReference type="PROSITE" id="PS50172"/>
    </source>
</evidence>
<name>F2UHT0_SALR5</name>
<dbReference type="Pfam" id="PF00533">
    <property type="entry name" value="BRCT"/>
    <property type="match status" value="2"/>
</dbReference>
<dbReference type="GO" id="GO:0000012">
    <property type="term" value="P:single strand break repair"/>
    <property type="evidence" value="ECO:0007669"/>
    <property type="project" value="InterPro"/>
</dbReference>
<feature type="domain" description="BRCT" evidence="7">
    <location>
        <begin position="555"/>
        <end position="646"/>
    </location>
</feature>
<evidence type="ECO:0000313" key="8">
    <source>
        <dbReference type="EMBL" id="EGD76679.1"/>
    </source>
</evidence>
<dbReference type="SUPFAM" id="SSF49785">
    <property type="entry name" value="Galactose-binding domain-like"/>
    <property type="match status" value="1"/>
</dbReference>
<keyword evidence="2" id="KW-0677">Repeat</keyword>
<feature type="compositionally biased region" description="Low complexity" evidence="6">
    <location>
        <begin position="88"/>
        <end position="116"/>
    </location>
</feature>
<evidence type="ECO:0000256" key="6">
    <source>
        <dbReference type="SAM" id="MobiDB-lite"/>
    </source>
</evidence>
<dbReference type="FunFam" id="3.40.50.10190:FF:000008">
    <property type="entry name" value="X-ray repair cross complementing 1"/>
    <property type="match status" value="1"/>
</dbReference>
<keyword evidence="9" id="KW-1185">Reference proteome</keyword>
<dbReference type="SUPFAM" id="SSF52113">
    <property type="entry name" value="BRCT domain"/>
    <property type="match status" value="2"/>
</dbReference>
<gene>
    <name evidence="8" type="ORF">PTSG_12674</name>
</gene>
<feature type="compositionally biased region" description="Acidic residues" evidence="6">
    <location>
        <begin position="490"/>
        <end position="503"/>
    </location>
</feature>
<dbReference type="Proteomes" id="UP000007799">
    <property type="component" value="Unassembled WGS sequence"/>
</dbReference>
<feature type="region of interest" description="Disordered" evidence="6">
    <location>
        <begin position="419"/>
        <end position="554"/>
    </location>
</feature>
<dbReference type="Gene3D" id="2.60.120.260">
    <property type="entry name" value="Galactose-binding domain-like"/>
    <property type="match status" value="1"/>
</dbReference>
<protein>
    <recommendedName>
        <fullName evidence="7">BRCT domain-containing protein</fullName>
    </recommendedName>
</protein>
<evidence type="ECO:0000313" key="9">
    <source>
        <dbReference type="Proteomes" id="UP000007799"/>
    </source>
</evidence>
<dbReference type="FunCoup" id="F2UHT0">
    <property type="interactions" value="1088"/>
</dbReference>
<feature type="compositionally biased region" description="Basic and acidic residues" evidence="6">
    <location>
        <begin position="155"/>
        <end position="172"/>
    </location>
</feature>
<feature type="domain" description="BRCT" evidence="7">
    <location>
        <begin position="334"/>
        <end position="422"/>
    </location>
</feature>
<keyword evidence="5" id="KW-0539">Nucleus</keyword>
<reference evidence="8" key="1">
    <citation type="submission" date="2009-08" db="EMBL/GenBank/DDBJ databases">
        <title>Annotation of Salpingoeca rosetta.</title>
        <authorList>
            <consortium name="The Broad Institute Genome Sequencing Platform"/>
            <person name="Russ C."/>
            <person name="Cuomo C."/>
            <person name="Burger G."/>
            <person name="Gray M.W."/>
            <person name="Holland P.W.H."/>
            <person name="King N."/>
            <person name="Lang F.B.F."/>
            <person name="Roger A.J."/>
            <person name="Ruiz-Trillo I."/>
            <person name="Young S.K."/>
            <person name="Zeng Q."/>
            <person name="Gargeya S."/>
            <person name="Alvarado L."/>
            <person name="Berlin A."/>
            <person name="Chapman S.B."/>
            <person name="Chen Z."/>
            <person name="Freedman E."/>
            <person name="Gellesch M."/>
            <person name="Goldberg J."/>
            <person name="Griggs A."/>
            <person name="Gujja S."/>
            <person name="Heilman E."/>
            <person name="Heiman D."/>
            <person name="Howarth C."/>
            <person name="Mehta T."/>
            <person name="Neiman D."/>
            <person name="Pearson M."/>
            <person name="Roberts A."/>
            <person name="Saif S."/>
            <person name="Shea T."/>
            <person name="Shenoy N."/>
            <person name="Sisk P."/>
            <person name="Stolte C."/>
            <person name="Sykes S."/>
            <person name="White J."/>
            <person name="Yandava C."/>
            <person name="Haas B."/>
            <person name="Nusbaum C."/>
            <person name="Birren B."/>
        </authorList>
    </citation>
    <scope>NUCLEOTIDE SEQUENCE [LARGE SCALE GENOMIC DNA]</scope>
    <source>
        <strain evidence="8">ATCC 50818</strain>
    </source>
</reference>
<feature type="compositionally biased region" description="Pro residues" evidence="6">
    <location>
        <begin position="261"/>
        <end position="280"/>
    </location>
</feature>
<dbReference type="InterPro" id="IPR002706">
    <property type="entry name" value="Xrcc1_N"/>
</dbReference>
<dbReference type="Gene3D" id="3.40.50.10190">
    <property type="entry name" value="BRCT domain"/>
    <property type="match status" value="2"/>
</dbReference>
<dbReference type="CDD" id="cd17725">
    <property type="entry name" value="BRCT_XRCC1_rpt1"/>
    <property type="match status" value="1"/>
</dbReference>
<dbReference type="RefSeq" id="XP_004991051.1">
    <property type="nucleotide sequence ID" value="XM_004990994.1"/>
</dbReference>
<feature type="compositionally biased region" description="Acidic residues" evidence="6">
    <location>
        <begin position="438"/>
        <end position="461"/>
    </location>
</feature>
<dbReference type="PANTHER" id="PTHR11370">
    <property type="entry name" value="DNA-REPAIR PROTEIN XRCC1"/>
    <property type="match status" value="1"/>
</dbReference>
<dbReference type="GO" id="GO:0003684">
    <property type="term" value="F:damaged DNA binding"/>
    <property type="evidence" value="ECO:0007669"/>
    <property type="project" value="InterPro"/>
</dbReference>
<feature type="compositionally biased region" description="Low complexity" evidence="6">
    <location>
        <begin position="247"/>
        <end position="260"/>
    </location>
</feature>
<feature type="region of interest" description="Disordered" evidence="6">
    <location>
        <begin position="135"/>
        <end position="332"/>
    </location>
</feature>
<evidence type="ECO:0000256" key="4">
    <source>
        <dbReference type="ARBA" id="ARBA00023204"/>
    </source>
</evidence>
<sequence>MEVLVARSASGSSDTEYKTLLPVTKLMSPSESKDWINVQAVHMFGDEKFNKDTRKHRWDSVRVVLRQPYCKTEEYGLTFIKVHTAGGATSGGAASPSSSSSPAATTSSATASPSAPRTLGLFKLRREPTTSLSAGGLFFKRKSDKGDTATSALREATRRHEEEKARRAKDAKAATPPTLPLTTDAPPSVPPPPSSSSTSPSWSSRATKGSSSPPTKRDRTPPIPATLPHPAHAPATKRAPPTPPPTMTTTTTATTAKRSTPSPPRTRSPPPPSSSKPPAPRTKTTGRVRTPPLPRTMRRSSSSGGGDGDGGRGGKPAPKRAKTVPASTADGAKDKSKILSGVVFVLSGFQNPFRAELRDKGLAMGASYRPDWSRSCTHLISAFENTPKAKQARRTGGHVVTKEWILHAYDRNTRLRESSYTFDSRPRPRYTGMAGGSSDEDDEDNGDDDDDDDLSEVDDFDPTTAMLDDSDAEYEPPEKGAVARTTTTDDVYDADTDVDEDEVHDSGDAAGSGSGVHKAAPARDTTRTPPLPTAVSAPDKNDDDDDDAEDEELPYLPDFLSGVNVFFYQLDKPKLLKELTRYMVAYGGRVDAYMAPDTTHVITERPWDAAFDDALKDNPRLVFVRPSWLLQCHTTQAKVDTFKHRIKKR</sequence>
<feature type="compositionally biased region" description="Acidic residues" evidence="6">
    <location>
        <begin position="541"/>
        <end position="553"/>
    </location>
</feature>
<dbReference type="GeneID" id="16071613"/>
<dbReference type="GO" id="GO:0005634">
    <property type="term" value="C:nucleus"/>
    <property type="evidence" value="ECO:0007669"/>
    <property type="project" value="UniProtKB-SubCell"/>
</dbReference>
<keyword evidence="4" id="KW-0234">DNA repair</keyword>
<feature type="compositionally biased region" description="Polar residues" evidence="6">
    <location>
        <begin position="205"/>
        <end position="214"/>
    </location>
</feature>
<dbReference type="InterPro" id="IPR036420">
    <property type="entry name" value="BRCT_dom_sf"/>
</dbReference>
<dbReference type="OrthoDB" id="25840at2759"/>
<dbReference type="OMA" id="PEWIYAI"/>
<dbReference type="eggNOG" id="KOG3226">
    <property type="taxonomic scope" value="Eukaryota"/>
</dbReference>
<dbReference type="AlphaFoldDB" id="F2UHT0"/>
<dbReference type="InParanoid" id="F2UHT0"/>
<dbReference type="GO" id="GO:0006284">
    <property type="term" value="P:base-excision repair"/>
    <property type="evidence" value="ECO:0007669"/>
    <property type="project" value="InterPro"/>
</dbReference>
<dbReference type="PANTHER" id="PTHR11370:SF5">
    <property type="entry name" value="DNA REPAIR PROTEIN XRCC1"/>
    <property type="match status" value="1"/>
</dbReference>
<keyword evidence="3" id="KW-0227">DNA damage</keyword>
<dbReference type="EMBL" id="GL832975">
    <property type="protein sequence ID" value="EGD76679.1"/>
    <property type="molecule type" value="Genomic_DNA"/>
</dbReference>
<feature type="region of interest" description="Disordered" evidence="6">
    <location>
        <begin position="88"/>
        <end position="117"/>
    </location>
</feature>
<evidence type="ECO:0000256" key="2">
    <source>
        <dbReference type="ARBA" id="ARBA00022737"/>
    </source>
</evidence>
<dbReference type="GO" id="GO:0006303">
    <property type="term" value="P:double-strand break repair via nonhomologous end joining"/>
    <property type="evidence" value="ECO:0007669"/>
    <property type="project" value="InterPro"/>
</dbReference>
<dbReference type="SMART" id="SM00292">
    <property type="entry name" value="BRCT"/>
    <property type="match status" value="2"/>
</dbReference>